<keyword evidence="1" id="KW-0028">Amino-acid biosynthesis</keyword>
<accession>A0ABT4JFV2</accession>
<dbReference type="CDD" id="cd03354">
    <property type="entry name" value="LbH_SAT"/>
    <property type="match status" value="1"/>
</dbReference>
<dbReference type="Gene3D" id="2.160.10.10">
    <property type="entry name" value="Hexapeptide repeat proteins"/>
    <property type="match status" value="1"/>
</dbReference>
<dbReference type="Proteomes" id="UP001321186">
    <property type="component" value="Unassembled WGS sequence"/>
</dbReference>
<keyword evidence="5" id="KW-1185">Reference proteome</keyword>
<dbReference type="SUPFAM" id="SSF51161">
    <property type="entry name" value="Trimeric LpxA-like enzymes"/>
    <property type="match status" value="1"/>
</dbReference>
<evidence type="ECO:0000313" key="5">
    <source>
        <dbReference type="Proteomes" id="UP001321186"/>
    </source>
</evidence>
<dbReference type="InterPro" id="IPR042122">
    <property type="entry name" value="Ser_AcTrfase_N_sf"/>
</dbReference>
<keyword evidence="2" id="KW-0808">Transferase</keyword>
<protein>
    <submittedName>
        <fullName evidence="4">Serine acetyltransferase</fullName>
    </submittedName>
</protein>
<dbReference type="Gene3D" id="1.10.3130.10">
    <property type="entry name" value="serine acetyltransferase, domain 1"/>
    <property type="match status" value="1"/>
</dbReference>
<proteinExistence type="predicted"/>
<reference evidence="4 5" key="1">
    <citation type="submission" date="2020-03" db="EMBL/GenBank/DDBJ databases">
        <authorList>
            <person name="Pitt A."/>
            <person name="Hahn M.W."/>
        </authorList>
    </citation>
    <scope>NUCLEOTIDE SEQUENCE [LARGE SCALE GENOMIC DNA]</scope>
    <source>
        <strain evidence="4 5">5A-MARBSE</strain>
    </source>
</reference>
<name>A0ABT4JFV2_9BACT</name>
<dbReference type="InterPro" id="IPR045304">
    <property type="entry name" value="LbH_SAT"/>
</dbReference>
<keyword evidence="3" id="KW-0012">Acyltransferase</keyword>
<evidence type="ECO:0000313" key="4">
    <source>
        <dbReference type="EMBL" id="MCZ2475150.1"/>
    </source>
</evidence>
<dbReference type="EMBL" id="JAANOH010000002">
    <property type="protein sequence ID" value="MCZ2475150.1"/>
    <property type="molecule type" value="Genomic_DNA"/>
</dbReference>
<gene>
    <name evidence="4" type="ORF">G9H61_06820</name>
</gene>
<comment type="caution">
    <text evidence="4">The sequence shown here is derived from an EMBL/GenBank/DDBJ whole genome shotgun (WGS) entry which is preliminary data.</text>
</comment>
<evidence type="ECO:0000256" key="2">
    <source>
        <dbReference type="ARBA" id="ARBA00022679"/>
    </source>
</evidence>
<organism evidence="4 5">
    <name type="scientific">Aquirufa ecclesiirivi</name>
    <dbReference type="NCBI Taxonomy" id="2715124"/>
    <lineage>
        <taxon>Bacteria</taxon>
        <taxon>Pseudomonadati</taxon>
        <taxon>Bacteroidota</taxon>
        <taxon>Cytophagia</taxon>
        <taxon>Cytophagales</taxon>
        <taxon>Flectobacillaceae</taxon>
        <taxon>Aquirufa</taxon>
    </lineage>
</organism>
<evidence type="ECO:0000256" key="1">
    <source>
        <dbReference type="ARBA" id="ARBA00022605"/>
    </source>
</evidence>
<dbReference type="RefSeq" id="WP_269010018.1">
    <property type="nucleotide sequence ID" value="NZ_JAANOH010000002.1"/>
</dbReference>
<dbReference type="InterPro" id="IPR011004">
    <property type="entry name" value="Trimer_LpxA-like_sf"/>
</dbReference>
<sequence length="268" mass="29752">MMLPSEFLDTILAKHEQTRDFPATSDIKKLFTKIILTLFPEQTRKHFSQKEELVAVWESIENGLESMLHSMKNELPTDPHSLTQAYMARIPKVYETLLTDVEAMVNGDPAANTDFEVIRTYPGFYALAFYRLAHELCALGVPLIPRILTEFAHSKTGIDIHPGAKIGKFFFMDHGTGIVIGETCIIGERVKIYQGVTLGALSVDKSMASTKRHPSIEDDVVIYSGATILGGDTTVGKNSVIGGNVWLTRSVAPNTKIYHQENTKVILD</sequence>
<dbReference type="PANTHER" id="PTHR42811">
    <property type="entry name" value="SERINE ACETYLTRANSFERASE"/>
    <property type="match status" value="1"/>
</dbReference>
<evidence type="ECO:0000256" key="3">
    <source>
        <dbReference type="ARBA" id="ARBA00023315"/>
    </source>
</evidence>